<dbReference type="Proteomes" id="UP001066276">
    <property type="component" value="Chromosome 10"/>
</dbReference>
<sequence>MLRRSTHFCMQASVVQSLGSAVMMLTSAEGVWGSVFRFSRDAKAFLVLQFGSVESGGKAHNITKWFRLLSLLSITTTATSTLQFAAPEQLVACHKPLPLLCADGPCARI</sequence>
<dbReference type="AlphaFoldDB" id="A0AAV7LYL0"/>
<dbReference type="EMBL" id="JANPWB010000014">
    <property type="protein sequence ID" value="KAJ1096631.1"/>
    <property type="molecule type" value="Genomic_DNA"/>
</dbReference>
<evidence type="ECO:0000313" key="2">
    <source>
        <dbReference type="Proteomes" id="UP001066276"/>
    </source>
</evidence>
<reference evidence="1" key="1">
    <citation type="journal article" date="2022" name="bioRxiv">
        <title>Sequencing and chromosome-scale assembly of the giantPleurodeles waltlgenome.</title>
        <authorList>
            <person name="Brown T."/>
            <person name="Elewa A."/>
            <person name="Iarovenko S."/>
            <person name="Subramanian E."/>
            <person name="Araus A.J."/>
            <person name="Petzold A."/>
            <person name="Susuki M."/>
            <person name="Suzuki K.-i.T."/>
            <person name="Hayashi T."/>
            <person name="Toyoda A."/>
            <person name="Oliveira C."/>
            <person name="Osipova E."/>
            <person name="Leigh N.D."/>
            <person name="Simon A."/>
            <person name="Yun M.H."/>
        </authorList>
    </citation>
    <scope>NUCLEOTIDE SEQUENCE</scope>
    <source>
        <strain evidence="1">20211129_DDA</strain>
        <tissue evidence="1">Liver</tissue>
    </source>
</reference>
<comment type="caution">
    <text evidence="1">The sequence shown here is derived from an EMBL/GenBank/DDBJ whole genome shotgun (WGS) entry which is preliminary data.</text>
</comment>
<proteinExistence type="predicted"/>
<evidence type="ECO:0000313" key="1">
    <source>
        <dbReference type="EMBL" id="KAJ1096631.1"/>
    </source>
</evidence>
<accession>A0AAV7LYL0</accession>
<organism evidence="1 2">
    <name type="scientific">Pleurodeles waltl</name>
    <name type="common">Iberian ribbed newt</name>
    <dbReference type="NCBI Taxonomy" id="8319"/>
    <lineage>
        <taxon>Eukaryota</taxon>
        <taxon>Metazoa</taxon>
        <taxon>Chordata</taxon>
        <taxon>Craniata</taxon>
        <taxon>Vertebrata</taxon>
        <taxon>Euteleostomi</taxon>
        <taxon>Amphibia</taxon>
        <taxon>Batrachia</taxon>
        <taxon>Caudata</taxon>
        <taxon>Salamandroidea</taxon>
        <taxon>Salamandridae</taxon>
        <taxon>Pleurodelinae</taxon>
        <taxon>Pleurodeles</taxon>
    </lineage>
</organism>
<keyword evidence="2" id="KW-1185">Reference proteome</keyword>
<protein>
    <recommendedName>
        <fullName evidence="3">Secreted protein</fullName>
    </recommendedName>
</protein>
<evidence type="ECO:0008006" key="3">
    <source>
        <dbReference type="Google" id="ProtNLM"/>
    </source>
</evidence>
<gene>
    <name evidence="1" type="ORF">NDU88_001766</name>
</gene>
<name>A0AAV7LYL0_PLEWA</name>